<dbReference type="AlphaFoldDB" id="A0A1I2E9Y8"/>
<feature type="compositionally biased region" description="Low complexity" evidence="1">
    <location>
        <begin position="35"/>
        <end position="85"/>
    </location>
</feature>
<keyword evidence="2" id="KW-0732">Signal</keyword>
<feature type="signal peptide" evidence="2">
    <location>
        <begin position="1"/>
        <end position="27"/>
    </location>
</feature>
<evidence type="ECO:0000313" key="4">
    <source>
        <dbReference type="Proteomes" id="UP000199400"/>
    </source>
</evidence>
<dbReference type="RefSeq" id="WP_096332553.1">
    <property type="nucleotide sequence ID" value="NZ_FOMX01000022.1"/>
</dbReference>
<dbReference type="EMBL" id="FOMX01000022">
    <property type="protein sequence ID" value="SFE89665.1"/>
    <property type="molecule type" value="Genomic_DNA"/>
</dbReference>
<accession>A0A1I2E9Y8</accession>
<feature type="region of interest" description="Disordered" evidence="1">
    <location>
        <begin position="28"/>
        <end position="85"/>
    </location>
</feature>
<protein>
    <submittedName>
        <fullName evidence="3">Uncharacterized protein</fullName>
    </submittedName>
</protein>
<feature type="chain" id="PRO_5011692925" evidence="2">
    <location>
        <begin position="28"/>
        <end position="299"/>
    </location>
</feature>
<name>A0A1I2E9Y8_9BACT</name>
<evidence type="ECO:0000313" key="3">
    <source>
        <dbReference type="EMBL" id="SFE89665.1"/>
    </source>
</evidence>
<proteinExistence type="predicted"/>
<reference evidence="4" key="1">
    <citation type="submission" date="2016-10" db="EMBL/GenBank/DDBJ databases">
        <authorList>
            <person name="Varghese N."/>
            <person name="Submissions S."/>
        </authorList>
    </citation>
    <scope>NUCLEOTIDE SEQUENCE [LARGE SCALE GENOMIC DNA]</scope>
    <source>
        <strain evidence="4">ATCC 25963</strain>
    </source>
</reference>
<gene>
    <name evidence="3" type="ORF">SAMN02745121_05962</name>
</gene>
<evidence type="ECO:0000256" key="2">
    <source>
        <dbReference type="SAM" id="SignalP"/>
    </source>
</evidence>
<organism evidence="3 4">
    <name type="scientific">Nannocystis exedens</name>
    <dbReference type="NCBI Taxonomy" id="54"/>
    <lineage>
        <taxon>Bacteria</taxon>
        <taxon>Pseudomonadati</taxon>
        <taxon>Myxococcota</taxon>
        <taxon>Polyangia</taxon>
        <taxon>Nannocystales</taxon>
        <taxon>Nannocystaceae</taxon>
        <taxon>Nannocystis</taxon>
    </lineage>
</organism>
<feature type="compositionally biased region" description="Low complexity" evidence="1">
    <location>
        <begin position="102"/>
        <end position="133"/>
    </location>
</feature>
<feature type="region of interest" description="Disordered" evidence="1">
    <location>
        <begin position="102"/>
        <end position="144"/>
    </location>
</feature>
<dbReference type="Proteomes" id="UP000199400">
    <property type="component" value="Unassembled WGS sequence"/>
</dbReference>
<evidence type="ECO:0000256" key="1">
    <source>
        <dbReference type="SAM" id="MobiDB-lite"/>
    </source>
</evidence>
<keyword evidence="4" id="KW-1185">Reference proteome</keyword>
<sequence>MPFAPRTALITFCTLVLPACVPSIVVGDNPQDSDPAPGTSETPPSTGTATTSTPTTSAGPTTTTSATDPSSTSDPDTSTASTAITATTADTADTTVTSTTTDAASTAATATNTDSTPSTSDVSTTTDSSEGTTMGPRPLPGLEGFAGCPLDAPPGTMVQGPSVFGQFTAQRAYFAWLAATTPYSPRLVLLSPEADAATELADSDPTGNSGLVMAHWVDSESILEEGWIGTWETTATIHDKGMTGFPPEPDAVKITELAGNWDAFDPADPPRIVGTVEGAISGPFDAVFCDKLIAIIIPE</sequence>